<dbReference type="PANTHER" id="PTHR21310:SF15">
    <property type="entry name" value="AMINOGLYCOSIDE PHOSPHOTRANSFERASE DOMAIN-CONTAINING PROTEIN"/>
    <property type="match status" value="1"/>
</dbReference>
<dbReference type="GO" id="GO:0016740">
    <property type="term" value="F:transferase activity"/>
    <property type="evidence" value="ECO:0007669"/>
    <property type="project" value="UniProtKB-KW"/>
</dbReference>
<reference evidence="4" key="1">
    <citation type="submission" date="2006-01" db="EMBL/GenBank/DDBJ databases">
        <title>Genome of the cyst-dividing bacterium Ramlibacter tataouinensis.</title>
        <authorList>
            <person name="Barakat M."/>
            <person name="Ortet P."/>
            <person name="De Luca G."/>
            <person name="Jourlin-Castelli C."/>
            <person name="Ansaldi M."/>
            <person name="Py B."/>
            <person name="Fichant G."/>
            <person name="Coutinho P."/>
            <person name="Voulhoux R."/>
            <person name="Bastien O."/>
            <person name="Roy S."/>
            <person name="Marechal E."/>
            <person name="Henrissat B."/>
            <person name="Quentin Y."/>
            <person name="Noirot P."/>
            <person name="Filloux A."/>
            <person name="Mejean V."/>
            <person name="DuBow M."/>
            <person name="Barras F."/>
            <person name="Heulin T."/>
        </authorList>
    </citation>
    <scope>NUCLEOTIDE SEQUENCE [LARGE SCALE GENOMIC DNA]</scope>
    <source>
        <strain evidence="4">ATCC BAA-407 / DSM 14655 / LMG 21543 / TTB310</strain>
    </source>
</reference>
<dbReference type="Proteomes" id="UP000008385">
    <property type="component" value="Chromosome"/>
</dbReference>
<dbReference type="eggNOG" id="COG3173">
    <property type="taxonomic scope" value="Bacteria"/>
</dbReference>
<dbReference type="STRING" id="365046.Rta_26220"/>
<sequence length="319" mass="35122">MRKAGAADSAPTPKPQDGPARAWVARLVQRRFGERPRGLQALGGGLNNHVYQLQAGGQPLVVRLHQDPGKLAVYRKEAWAMGQARKAGVPTPQVLEVGEEGGHPYMLQRLVEGIPGTQWADGNAVLRQMGELAARLHQVATQGFGPAVGGSAVPGQRSWPHWADFLDHELRVGERLGMLDRVNALPTPARQALTATLAQMRRWSRRPVLQHGDLRLKNVIVSPRDGRIVALIDWEDCLSAPPPHWELAIALHDLGPDGKEVFLEGYGLSAARFARIAPQLRALNVLNYAWAIHLALQDGQRRRAEWMKARLRGVFDVAL</sequence>
<dbReference type="OrthoDB" id="179763at2"/>
<evidence type="ECO:0000313" key="4">
    <source>
        <dbReference type="Proteomes" id="UP000008385"/>
    </source>
</evidence>
<dbReference type="Gene3D" id="3.90.1200.10">
    <property type="match status" value="1"/>
</dbReference>
<gene>
    <name evidence="3" type="ordered locus">Rta_26220</name>
</gene>
<keyword evidence="4" id="KW-1185">Reference proteome</keyword>
<dbReference type="PANTHER" id="PTHR21310">
    <property type="entry name" value="AMINOGLYCOSIDE PHOSPHOTRANSFERASE-RELATED-RELATED"/>
    <property type="match status" value="1"/>
</dbReference>
<evidence type="ECO:0000259" key="2">
    <source>
        <dbReference type="Pfam" id="PF01636"/>
    </source>
</evidence>
<dbReference type="KEGG" id="rta:Rta_26220"/>
<protein>
    <submittedName>
        <fullName evidence="3">Neomycin-kanamycin phosphotransferase, type V</fullName>
    </submittedName>
</protein>
<evidence type="ECO:0000256" key="1">
    <source>
        <dbReference type="SAM" id="MobiDB-lite"/>
    </source>
</evidence>
<dbReference type="SUPFAM" id="SSF56112">
    <property type="entry name" value="Protein kinase-like (PK-like)"/>
    <property type="match status" value="1"/>
</dbReference>
<dbReference type="InterPro" id="IPR051678">
    <property type="entry name" value="AGP_Transferase"/>
</dbReference>
<accession>F5Y3R6</accession>
<dbReference type="InterPro" id="IPR002575">
    <property type="entry name" value="Aminoglycoside_PTrfase"/>
</dbReference>
<dbReference type="HOGENOM" id="CLU_891102_0_0_4"/>
<dbReference type="AlphaFoldDB" id="F5Y3R6"/>
<dbReference type="RefSeq" id="WP_013901955.1">
    <property type="nucleotide sequence ID" value="NC_015677.1"/>
</dbReference>
<name>F5Y3R6_RAMTT</name>
<feature type="domain" description="Aminoglycoside phosphotransferase" evidence="2">
    <location>
        <begin position="39"/>
        <end position="268"/>
    </location>
</feature>
<dbReference type="Pfam" id="PF01636">
    <property type="entry name" value="APH"/>
    <property type="match status" value="1"/>
</dbReference>
<evidence type="ECO:0000313" key="3">
    <source>
        <dbReference type="EMBL" id="AEG93723.1"/>
    </source>
</evidence>
<proteinExistence type="predicted"/>
<organism evidence="3 4">
    <name type="scientific">Ramlibacter tataouinensis (strain ATCC BAA-407 / DSM 14655 / LMG 21543 / TTB310)</name>
    <dbReference type="NCBI Taxonomy" id="365046"/>
    <lineage>
        <taxon>Bacteria</taxon>
        <taxon>Pseudomonadati</taxon>
        <taxon>Pseudomonadota</taxon>
        <taxon>Betaproteobacteria</taxon>
        <taxon>Burkholderiales</taxon>
        <taxon>Comamonadaceae</taxon>
        <taxon>Ramlibacter</taxon>
    </lineage>
</organism>
<dbReference type="EMBL" id="CP000245">
    <property type="protein sequence ID" value="AEG93723.1"/>
    <property type="molecule type" value="Genomic_DNA"/>
</dbReference>
<dbReference type="InterPro" id="IPR011009">
    <property type="entry name" value="Kinase-like_dom_sf"/>
</dbReference>
<keyword evidence="3" id="KW-0808">Transferase</keyword>
<dbReference type="PATRIC" id="fig|365046.3.peg.2680"/>
<reference evidence="3 4" key="2">
    <citation type="journal article" date="2011" name="PLoS ONE">
        <title>The Cyst-Dividing Bacterium Ramlibacter tataouinensis TTB310 Genome Reveals a Well-Stocked Toolbox for Adaptation to a Desert Environment.</title>
        <authorList>
            <person name="De Luca G."/>
            <person name="Barakat M."/>
            <person name="Ortet P."/>
            <person name="Fochesato S."/>
            <person name="Jourlin-Castelli C."/>
            <person name="Ansaldi M."/>
            <person name="Py B."/>
            <person name="Fichant G."/>
            <person name="Coutinho P.M."/>
            <person name="Voulhoux R."/>
            <person name="Bastien O."/>
            <person name="Marechal E."/>
            <person name="Henrissat B."/>
            <person name="Quentin Y."/>
            <person name="Noirot P."/>
            <person name="Filloux A."/>
            <person name="Mejean V."/>
            <person name="Dubow M.S."/>
            <person name="Barras F."/>
            <person name="Barbe V."/>
            <person name="Weissenbach J."/>
            <person name="Mihalcescu I."/>
            <person name="Vermeglio A."/>
            <person name="Achouak W."/>
            <person name="Heulin T."/>
        </authorList>
    </citation>
    <scope>NUCLEOTIDE SEQUENCE [LARGE SCALE GENOMIC DNA]</scope>
    <source>
        <strain evidence="4">ATCC BAA-407 / DSM 14655 / LMG 21543 / TTB310</strain>
    </source>
</reference>
<feature type="region of interest" description="Disordered" evidence="1">
    <location>
        <begin position="1"/>
        <end position="20"/>
    </location>
</feature>